<sequence length="208" mass="23185">MSIKFLYIICLFSLQYTSAQKIFQKEISSEGINTVIINDDFISEIKVLSTKLKNIIIEARVSGENEENVVIQEIFEGSKLFISAAFMPFFEAEDDKLAAHKILSVSLQIHIPENFTIKINSKKASVFTVGNFEIIEMGLEEGNCVLQNFKGNAKLQTKSGDITVYAKEGVSAEAISKNGSVQNQLPKKRKFHIKAESINGSIMLLITE</sequence>
<organism evidence="2 3">
    <name type="scientific">Aequorivita echinoideorum</name>
    <dbReference type="NCBI Taxonomy" id="1549647"/>
    <lineage>
        <taxon>Bacteria</taxon>
        <taxon>Pseudomonadati</taxon>
        <taxon>Bacteroidota</taxon>
        <taxon>Flavobacteriia</taxon>
        <taxon>Flavobacteriales</taxon>
        <taxon>Flavobacteriaceae</taxon>
        <taxon>Aequorivita</taxon>
    </lineage>
</organism>
<proteinExistence type="predicted"/>
<dbReference type="RefSeq" id="WP_214111843.1">
    <property type="nucleotide sequence ID" value="NZ_JAHCTB010000001.1"/>
</dbReference>
<dbReference type="EMBL" id="JAHCTB010000001">
    <property type="protein sequence ID" value="MBT0606976.1"/>
    <property type="molecule type" value="Genomic_DNA"/>
</dbReference>
<gene>
    <name evidence="2" type="ORF">KIV10_02160</name>
</gene>
<dbReference type="Pfam" id="PF13349">
    <property type="entry name" value="DUF4097"/>
    <property type="match status" value="1"/>
</dbReference>
<evidence type="ECO:0000313" key="3">
    <source>
        <dbReference type="Proteomes" id="UP001297092"/>
    </source>
</evidence>
<comment type="caution">
    <text evidence="2">The sequence shown here is derived from an EMBL/GenBank/DDBJ whole genome shotgun (WGS) entry which is preliminary data.</text>
</comment>
<reference evidence="2 3" key="1">
    <citation type="submission" date="2021-05" db="EMBL/GenBank/DDBJ databases">
        <title>Aequorivita echinoideorum JCM 30378 genome.</title>
        <authorList>
            <person name="Zhang H."/>
            <person name="Li C."/>
        </authorList>
    </citation>
    <scope>NUCLEOTIDE SEQUENCE [LARGE SCALE GENOMIC DNA]</scope>
    <source>
        <strain evidence="2 3">JCM30378</strain>
    </source>
</reference>
<feature type="domain" description="DUF4097" evidence="1">
    <location>
        <begin position="130"/>
        <end position="202"/>
    </location>
</feature>
<dbReference type="InterPro" id="IPR025164">
    <property type="entry name" value="Toastrack_DUF4097"/>
</dbReference>
<name>A0ABS5S195_9FLAO</name>
<evidence type="ECO:0000259" key="1">
    <source>
        <dbReference type="Pfam" id="PF13349"/>
    </source>
</evidence>
<accession>A0ABS5S195</accession>
<keyword evidence="3" id="KW-1185">Reference proteome</keyword>
<evidence type="ECO:0000313" key="2">
    <source>
        <dbReference type="EMBL" id="MBT0606976.1"/>
    </source>
</evidence>
<protein>
    <submittedName>
        <fullName evidence="2">DUF4097 family beta strand repeat protein</fullName>
    </submittedName>
</protein>
<dbReference type="Proteomes" id="UP001297092">
    <property type="component" value="Unassembled WGS sequence"/>
</dbReference>